<dbReference type="Proteomes" id="UP000095300">
    <property type="component" value="Unassembled WGS sequence"/>
</dbReference>
<evidence type="ECO:0000313" key="4">
    <source>
        <dbReference type="EnsemblMetazoa" id="SCAU007496-PA"/>
    </source>
</evidence>
<sequence length="169" mass="18430">MTTVAVALVVMTHSIGVSGQVISSNRCPTNIDVVPNFDIPEYMGLCRVHAAERWHSNNEIKNSQIDANGTPEEILGTATAVSNGKLLVSFPVNPALNTTTNYWVLDTDYCTFSVVYSCQNIITQSSTFVWILTRERLPTQDTIATATKVLTDNGISLNPLLYTNQSGCT</sequence>
<evidence type="ECO:0000256" key="2">
    <source>
        <dbReference type="PIRNR" id="PIRNR036893"/>
    </source>
</evidence>
<dbReference type="EnsemblMetazoa" id="SCAU007496-RA">
    <property type="protein sequence ID" value="SCAU007496-PA"/>
    <property type="gene ID" value="SCAU007496"/>
</dbReference>
<comment type="similarity">
    <text evidence="1 2">Belongs to the calycin superfamily. Lipocalin family.</text>
</comment>
<keyword evidence="2" id="KW-0732">Signal</keyword>
<accession>A0A1I8PF66</accession>
<keyword evidence="5" id="KW-1185">Reference proteome</keyword>
<dbReference type="InterPro" id="IPR022271">
    <property type="entry name" value="Lipocalin_ApoD"/>
</dbReference>
<name>A0A1I8PF66_STOCA</name>
<dbReference type="VEuPathDB" id="VectorBase:SCAU007496"/>
<evidence type="ECO:0000313" key="5">
    <source>
        <dbReference type="Proteomes" id="UP000095300"/>
    </source>
</evidence>
<feature type="chain" id="PRO_5013436478" description="Lipocalin/cytosolic fatty-acid binding domain-containing protein" evidence="2">
    <location>
        <begin position="20"/>
        <end position="169"/>
    </location>
</feature>
<dbReference type="PANTHER" id="PTHR10612:SF34">
    <property type="entry name" value="APOLIPOPROTEIN D"/>
    <property type="match status" value="1"/>
</dbReference>
<reference evidence="4" key="1">
    <citation type="submission" date="2020-05" db="UniProtKB">
        <authorList>
            <consortium name="EnsemblMetazoa"/>
        </authorList>
    </citation>
    <scope>IDENTIFICATION</scope>
    <source>
        <strain evidence="4">USDA</strain>
    </source>
</reference>
<dbReference type="GO" id="GO:0005737">
    <property type="term" value="C:cytoplasm"/>
    <property type="evidence" value="ECO:0007669"/>
    <property type="project" value="TreeGrafter"/>
</dbReference>
<dbReference type="PIRSF" id="PIRSF036893">
    <property type="entry name" value="Lipocalin_ApoD"/>
    <property type="match status" value="1"/>
</dbReference>
<dbReference type="Gene3D" id="2.40.128.20">
    <property type="match status" value="1"/>
</dbReference>
<dbReference type="SUPFAM" id="SSF50814">
    <property type="entry name" value="Lipocalins"/>
    <property type="match status" value="1"/>
</dbReference>
<evidence type="ECO:0000256" key="1">
    <source>
        <dbReference type="ARBA" id="ARBA00006889"/>
    </source>
</evidence>
<dbReference type="AlphaFoldDB" id="A0A1I8PF66"/>
<dbReference type="OrthoDB" id="565904at2759"/>
<dbReference type="InterPro" id="IPR012674">
    <property type="entry name" value="Calycin"/>
</dbReference>
<dbReference type="InterPro" id="IPR000566">
    <property type="entry name" value="Lipocln_cytosolic_FA-bd_dom"/>
</dbReference>
<dbReference type="GO" id="GO:0000302">
    <property type="term" value="P:response to reactive oxygen species"/>
    <property type="evidence" value="ECO:0007669"/>
    <property type="project" value="TreeGrafter"/>
</dbReference>
<evidence type="ECO:0000259" key="3">
    <source>
        <dbReference type="Pfam" id="PF00061"/>
    </source>
</evidence>
<protein>
    <recommendedName>
        <fullName evidence="3">Lipocalin/cytosolic fatty-acid binding domain-containing protein</fullName>
    </recommendedName>
</protein>
<gene>
    <name evidence="4" type="primary">106091105</name>
</gene>
<feature type="domain" description="Lipocalin/cytosolic fatty-acid binding" evidence="3">
    <location>
        <begin position="41"/>
        <end position="165"/>
    </location>
</feature>
<dbReference type="PANTHER" id="PTHR10612">
    <property type="entry name" value="APOLIPOPROTEIN D"/>
    <property type="match status" value="1"/>
</dbReference>
<organism evidence="4 5">
    <name type="scientific">Stomoxys calcitrans</name>
    <name type="common">Stable fly</name>
    <name type="synonym">Conops calcitrans</name>
    <dbReference type="NCBI Taxonomy" id="35570"/>
    <lineage>
        <taxon>Eukaryota</taxon>
        <taxon>Metazoa</taxon>
        <taxon>Ecdysozoa</taxon>
        <taxon>Arthropoda</taxon>
        <taxon>Hexapoda</taxon>
        <taxon>Insecta</taxon>
        <taxon>Pterygota</taxon>
        <taxon>Neoptera</taxon>
        <taxon>Endopterygota</taxon>
        <taxon>Diptera</taxon>
        <taxon>Brachycera</taxon>
        <taxon>Muscomorpha</taxon>
        <taxon>Muscoidea</taxon>
        <taxon>Muscidae</taxon>
        <taxon>Stomoxys</taxon>
    </lineage>
</organism>
<proteinExistence type="inferred from homology"/>
<dbReference type="Pfam" id="PF00061">
    <property type="entry name" value="Lipocalin"/>
    <property type="match status" value="1"/>
</dbReference>
<dbReference type="GO" id="GO:0006629">
    <property type="term" value="P:lipid metabolic process"/>
    <property type="evidence" value="ECO:0007669"/>
    <property type="project" value="TreeGrafter"/>
</dbReference>
<feature type="signal peptide" evidence="2">
    <location>
        <begin position="1"/>
        <end position="19"/>
    </location>
</feature>